<dbReference type="Gene3D" id="1.25.40.180">
    <property type="match status" value="1"/>
</dbReference>
<dbReference type="GO" id="GO:0003743">
    <property type="term" value="F:translation initiation factor activity"/>
    <property type="evidence" value="ECO:0007669"/>
    <property type="project" value="UniProtKB-KW"/>
</dbReference>
<dbReference type="AlphaFoldDB" id="A0A0L7LBT8"/>
<protein>
    <submittedName>
        <fullName evidence="3">Eukaryotic translation initiation factor 4G</fullName>
    </submittedName>
</protein>
<dbReference type="SUPFAM" id="SSF48371">
    <property type="entry name" value="ARM repeat"/>
    <property type="match status" value="1"/>
</dbReference>
<sequence length="301" mass="35211">MTIKKENLSDDEIKTQEFGEKLTDILDKLTTQNLNISLKKMQNLEINNQKRLEMVSNLLLEKAIKEPHFSNVCAAMIQKLSLITVPSDNNPEQIVNFRGLVISKCQNLFETEKTDEQEKIEKELAGTNDYVKKEELRMILDEENKKTQLRAVAIVRLIGEVYKLKMLTGKIMGYCINKLLETGGLNQWHESLPNRLDEDKLECLCQLLTTIGKEFENDTYGRYQLDDIFEKIQQIVNFKSNNISSRVKCKILNVIQLRAQNRAEERSGTEDKQQQEQQKKKKKKKRKKKEAWWLDFPNEDK</sequence>
<feature type="region of interest" description="Disordered" evidence="1">
    <location>
        <begin position="261"/>
        <end position="301"/>
    </location>
</feature>
<comment type="caution">
    <text evidence="3">The sequence shown here is derived from an EMBL/GenBank/DDBJ whole genome shotgun (WGS) entry which is preliminary data.</text>
</comment>
<organism evidence="3 4">
    <name type="scientific">Operophtera brumata</name>
    <name type="common">Winter moth</name>
    <name type="synonym">Phalaena brumata</name>
    <dbReference type="NCBI Taxonomy" id="104452"/>
    <lineage>
        <taxon>Eukaryota</taxon>
        <taxon>Metazoa</taxon>
        <taxon>Ecdysozoa</taxon>
        <taxon>Arthropoda</taxon>
        <taxon>Hexapoda</taxon>
        <taxon>Insecta</taxon>
        <taxon>Pterygota</taxon>
        <taxon>Neoptera</taxon>
        <taxon>Endopterygota</taxon>
        <taxon>Lepidoptera</taxon>
        <taxon>Glossata</taxon>
        <taxon>Ditrysia</taxon>
        <taxon>Geometroidea</taxon>
        <taxon>Geometridae</taxon>
        <taxon>Larentiinae</taxon>
        <taxon>Operophtera</taxon>
    </lineage>
</organism>
<dbReference type="Proteomes" id="UP000037510">
    <property type="component" value="Unassembled WGS sequence"/>
</dbReference>
<name>A0A0L7LBT8_OPEBR</name>
<gene>
    <name evidence="3" type="ORF">OBRU01_10148</name>
</gene>
<evidence type="ECO:0000313" key="4">
    <source>
        <dbReference type="Proteomes" id="UP000037510"/>
    </source>
</evidence>
<keyword evidence="3" id="KW-0648">Protein biosynthesis</keyword>
<evidence type="ECO:0000313" key="3">
    <source>
        <dbReference type="EMBL" id="KOB72860.1"/>
    </source>
</evidence>
<keyword evidence="4" id="KW-1185">Reference proteome</keyword>
<evidence type="ECO:0000259" key="2">
    <source>
        <dbReference type="SMART" id="SM00543"/>
    </source>
</evidence>
<dbReference type="SMART" id="SM00543">
    <property type="entry name" value="MIF4G"/>
    <property type="match status" value="1"/>
</dbReference>
<dbReference type="GO" id="GO:0016281">
    <property type="term" value="C:eukaryotic translation initiation factor 4F complex"/>
    <property type="evidence" value="ECO:0007669"/>
    <property type="project" value="TreeGrafter"/>
</dbReference>
<dbReference type="Pfam" id="PF02854">
    <property type="entry name" value="MIF4G"/>
    <property type="match status" value="1"/>
</dbReference>
<dbReference type="GO" id="GO:0003729">
    <property type="term" value="F:mRNA binding"/>
    <property type="evidence" value="ECO:0007669"/>
    <property type="project" value="TreeGrafter"/>
</dbReference>
<proteinExistence type="predicted"/>
<dbReference type="InterPro" id="IPR003890">
    <property type="entry name" value="MIF4G-like_typ-3"/>
</dbReference>
<evidence type="ECO:0000256" key="1">
    <source>
        <dbReference type="SAM" id="MobiDB-lite"/>
    </source>
</evidence>
<feature type="compositionally biased region" description="Basic residues" evidence="1">
    <location>
        <begin position="279"/>
        <end position="289"/>
    </location>
</feature>
<dbReference type="InterPro" id="IPR016024">
    <property type="entry name" value="ARM-type_fold"/>
</dbReference>
<reference evidence="3 4" key="1">
    <citation type="journal article" date="2015" name="Genome Biol. Evol.">
        <title>The genome of winter moth (Operophtera brumata) provides a genomic perspective on sexual dimorphism and phenology.</title>
        <authorList>
            <person name="Derks M.F."/>
            <person name="Smit S."/>
            <person name="Salis L."/>
            <person name="Schijlen E."/>
            <person name="Bossers A."/>
            <person name="Mateman C."/>
            <person name="Pijl A.S."/>
            <person name="de Ridder D."/>
            <person name="Groenen M.A."/>
            <person name="Visser M.E."/>
            <person name="Megens H.J."/>
        </authorList>
    </citation>
    <scope>NUCLEOTIDE SEQUENCE [LARGE SCALE GENOMIC DNA]</scope>
    <source>
        <strain evidence="3">WM2013NL</strain>
        <tissue evidence="3">Head and thorax</tissue>
    </source>
</reference>
<dbReference type="PANTHER" id="PTHR23253:SF78">
    <property type="entry name" value="EUKARYOTIC TRANSLATION INITIATION FACTOR 4G1, ISOFORM B-RELATED"/>
    <property type="match status" value="1"/>
</dbReference>
<dbReference type="STRING" id="104452.A0A0L7LBT8"/>
<keyword evidence="3" id="KW-0396">Initiation factor</keyword>
<accession>A0A0L7LBT8</accession>
<feature type="domain" description="MIF4G" evidence="2">
    <location>
        <begin position="19"/>
        <end position="261"/>
    </location>
</feature>
<dbReference type="PANTHER" id="PTHR23253">
    <property type="entry name" value="EUKARYOTIC TRANSLATION INITIATION FACTOR 4 GAMMA"/>
    <property type="match status" value="1"/>
</dbReference>
<feature type="compositionally biased region" description="Basic and acidic residues" evidence="1">
    <location>
        <begin position="261"/>
        <end position="278"/>
    </location>
</feature>
<dbReference type="EMBL" id="JTDY01001793">
    <property type="protein sequence ID" value="KOB72860.1"/>
    <property type="molecule type" value="Genomic_DNA"/>
</dbReference>